<dbReference type="RefSeq" id="WP_253758906.1">
    <property type="nucleotide sequence ID" value="NZ_BAABKA010000055.1"/>
</dbReference>
<reference evidence="1" key="1">
    <citation type="submission" date="2022-06" db="EMBL/GenBank/DDBJ databases">
        <title>Sequencing the genomes of 1000 actinobacteria strains.</title>
        <authorList>
            <person name="Klenk H.-P."/>
        </authorList>
    </citation>
    <scope>NUCLEOTIDE SEQUENCE</scope>
    <source>
        <strain evidence="1">DSM 46694</strain>
    </source>
</reference>
<accession>A0A9X2H2T9</accession>
<gene>
    <name evidence="1" type="ORF">HD597_012558</name>
</gene>
<sequence length="50" mass="4805">MHDAAPLAGVAVAWTACFDGTGVAGALEVAIEAARGELRAGRPAAGAALT</sequence>
<dbReference type="Proteomes" id="UP001139648">
    <property type="component" value="Unassembled WGS sequence"/>
</dbReference>
<dbReference type="AlphaFoldDB" id="A0A9X2H2T9"/>
<organism evidence="1 2">
    <name type="scientific">Nonomuraea thailandensis</name>
    <dbReference type="NCBI Taxonomy" id="1188745"/>
    <lineage>
        <taxon>Bacteria</taxon>
        <taxon>Bacillati</taxon>
        <taxon>Actinomycetota</taxon>
        <taxon>Actinomycetes</taxon>
        <taxon>Streptosporangiales</taxon>
        <taxon>Streptosporangiaceae</taxon>
        <taxon>Nonomuraea</taxon>
    </lineage>
</organism>
<dbReference type="EMBL" id="JAMZEB010000002">
    <property type="protein sequence ID" value="MCP2365538.1"/>
    <property type="molecule type" value="Genomic_DNA"/>
</dbReference>
<keyword evidence="2" id="KW-1185">Reference proteome</keyword>
<comment type="caution">
    <text evidence="1">The sequence shown here is derived from an EMBL/GenBank/DDBJ whole genome shotgun (WGS) entry which is preliminary data.</text>
</comment>
<evidence type="ECO:0000313" key="1">
    <source>
        <dbReference type="EMBL" id="MCP2365538.1"/>
    </source>
</evidence>
<protein>
    <submittedName>
        <fullName evidence="1">Uncharacterized protein</fullName>
    </submittedName>
</protein>
<name>A0A9X2H2T9_9ACTN</name>
<proteinExistence type="predicted"/>
<evidence type="ECO:0000313" key="2">
    <source>
        <dbReference type="Proteomes" id="UP001139648"/>
    </source>
</evidence>